<dbReference type="PROSITE" id="PS51257">
    <property type="entry name" value="PROKAR_LIPOPROTEIN"/>
    <property type="match status" value="1"/>
</dbReference>
<organism evidence="7 8">
    <name type="scientific">Tessaracoccus palaemonis</name>
    <dbReference type="NCBI Taxonomy" id="2829499"/>
    <lineage>
        <taxon>Bacteria</taxon>
        <taxon>Bacillati</taxon>
        <taxon>Actinomycetota</taxon>
        <taxon>Actinomycetes</taxon>
        <taxon>Propionibacteriales</taxon>
        <taxon>Propionibacteriaceae</taxon>
        <taxon>Tessaracoccus</taxon>
    </lineage>
</organism>
<name>A0ABX8SGK4_9ACTN</name>
<keyword evidence="4 5" id="KW-0732">Signal</keyword>
<evidence type="ECO:0000256" key="5">
    <source>
        <dbReference type="SAM" id="SignalP"/>
    </source>
</evidence>
<dbReference type="PROSITE" id="PS50983">
    <property type="entry name" value="FE_B12_PBP"/>
    <property type="match status" value="1"/>
</dbReference>
<sequence length="350" mass="37325">MRRPHPLSLAALLVGATLMLGACSPFEQADTSTGVAAASSDAAFPVTIDHAHGETTIESKPERVVTLGWMTEDVVAALGVVPVGVPTNYAGENGYSEWFSDYVTDELGAELPEIIGVDGEGEFDLEQILALEPDLILAPHSGITEVQYERMSEIAPTVPYATTPWLSAPWQDFTRDIGRALGETERAEELVAESEELIADAAAEHPDLQGTSFIYGVTLWEGETELGVYVSDDPRVQFLHGFGLVNSPSLEAATANAEEFAGGVSLEELDTLDADVFVAWEGGSGRTQATLEDPLVSRWAPIAGGNYYFMNDKGFAMATSAPTVLSIPWVLEQGFLDDLSNAVAGGSVIR</sequence>
<dbReference type="Pfam" id="PF01497">
    <property type="entry name" value="Peripla_BP_2"/>
    <property type="match status" value="1"/>
</dbReference>
<evidence type="ECO:0000313" key="8">
    <source>
        <dbReference type="Proteomes" id="UP000824504"/>
    </source>
</evidence>
<evidence type="ECO:0000256" key="1">
    <source>
        <dbReference type="ARBA" id="ARBA00004196"/>
    </source>
</evidence>
<evidence type="ECO:0000256" key="2">
    <source>
        <dbReference type="ARBA" id="ARBA00008814"/>
    </source>
</evidence>
<comment type="similarity">
    <text evidence="2">Belongs to the bacterial solute-binding protein 8 family.</text>
</comment>
<dbReference type="PANTHER" id="PTHR30532:SF24">
    <property type="entry name" value="FERRIC ENTEROBACTIN-BINDING PERIPLASMIC PROTEIN FEPB"/>
    <property type="match status" value="1"/>
</dbReference>
<dbReference type="InterPro" id="IPR002491">
    <property type="entry name" value="ABC_transptr_periplasmic_BD"/>
</dbReference>
<dbReference type="CDD" id="cd01146">
    <property type="entry name" value="FhuD"/>
    <property type="match status" value="1"/>
</dbReference>
<reference evidence="7 8" key="1">
    <citation type="submission" date="2021-07" db="EMBL/GenBank/DDBJ databases">
        <title>complete genome sequencing of Tessaracoccus sp.J1M15.</title>
        <authorList>
            <person name="Bae J.-W."/>
            <person name="Kim D.-y."/>
        </authorList>
    </citation>
    <scope>NUCLEOTIDE SEQUENCE [LARGE SCALE GENOMIC DNA]</scope>
    <source>
        <strain evidence="7 8">J1M15</strain>
    </source>
</reference>
<feature type="domain" description="Fe/B12 periplasmic-binding" evidence="6">
    <location>
        <begin position="63"/>
        <end position="347"/>
    </location>
</feature>
<dbReference type="Proteomes" id="UP000824504">
    <property type="component" value="Chromosome"/>
</dbReference>
<proteinExistence type="inferred from homology"/>
<accession>A0ABX8SGK4</accession>
<dbReference type="EMBL" id="CP079216">
    <property type="protein sequence ID" value="QXT61607.1"/>
    <property type="molecule type" value="Genomic_DNA"/>
</dbReference>
<dbReference type="RefSeq" id="WP_219079702.1">
    <property type="nucleotide sequence ID" value="NZ_CP079216.1"/>
</dbReference>
<evidence type="ECO:0000313" key="7">
    <source>
        <dbReference type="EMBL" id="QXT61607.1"/>
    </source>
</evidence>
<evidence type="ECO:0000256" key="3">
    <source>
        <dbReference type="ARBA" id="ARBA00022448"/>
    </source>
</evidence>
<keyword evidence="8" id="KW-1185">Reference proteome</keyword>
<evidence type="ECO:0000259" key="6">
    <source>
        <dbReference type="PROSITE" id="PS50983"/>
    </source>
</evidence>
<dbReference type="InterPro" id="IPR051313">
    <property type="entry name" value="Bact_iron-sidero_bind"/>
</dbReference>
<feature type="signal peptide" evidence="5">
    <location>
        <begin position="1"/>
        <end position="29"/>
    </location>
</feature>
<dbReference type="PANTHER" id="PTHR30532">
    <property type="entry name" value="IRON III DICITRATE-BINDING PERIPLASMIC PROTEIN"/>
    <property type="match status" value="1"/>
</dbReference>
<comment type="subcellular location">
    <subcellularLocation>
        <location evidence="1">Cell envelope</location>
    </subcellularLocation>
</comment>
<feature type="chain" id="PRO_5046602469" evidence="5">
    <location>
        <begin position="30"/>
        <end position="350"/>
    </location>
</feature>
<evidence type="ECO:0000256" key="4">
    <source>
        <dbReference type="ARBA" id="ARBA00022729"/>
    </source>
</evidence>
<keyword evidence="3" id="KW-0813">Transport</keyword>
<gene>
    <name evidence="7" type="ORF">KDB89_07210</name>
</gene>
<protein>
    <submittedName>
        <fullName evidence="7">Iron-siderophore ABC transporter substrate-binding protein</fullName>
    </submittedName>
</protein>